<evidence type="ECO:0000313" key="1">
    <source>
        <dbReference type="EMBL" id="KAK7448403.1"/>
    </source>
</evidence>
<comment type="caution">
    <text evidence="1">The sequence shown here is derived from an EMBL/GenBank/DDBJ whole genome shotgun (WGS) entry which is preliminary data.</text>
</comment>
<dbReference type="EMBL" id="JBANRG010000038">
    <property type="protein sequence ID" value="KAK7448403.1"/>
    <property type="molecule type" value="Genomic_DNA"/>
</dbReference>
<accession>A0ABR1J5J1</accession>
<dbReference type="Proteomes" id="UP001498398">
    <property type="component" value="Unassembled WGS sequence"/>
</dbReference>
<name>A0ABR1J5J1_9AGAR</name>
<sequence>MSYHCRMSNWPVRRLRATAGHSPPLSALTATSTQTLGLLRWSQLPCTKKLGLVKGQVKSDRECETRDWLKGTGRICEDIYTKHFFLATDFRSHLERQTSNWSPLASLHTTRLHVRKLYPWTSSSLG</sequence>
<protein>
    <submittedName>
        <fullName evidence="1">Uncharacterized protein</fullName>
    </submittedName>
</protein>
<keyword evidence="2" id="KW-1185">Reference proteome</keyword>
<gene>
    <name evidence="1" type="ORF">VKT23_013667</name>
</gene>
<proteinExistence type="predicted"/>
<reference evidence="1 2" key="1">
    <citation type="submission" date="2024-01" db="EMBL/GenBank/DDBJ databases">
        <title>A draft genome for the cacao thread blight pathogen Marasmiellus scandens.</title>
        <authorList>
            <person name="Baruah I.K."/>
            <person name="Leung J."/>
            <person name="Bukari Y."/>
            <person name="Amoako-Attah I."/>
            <person name="Meinhardt L.W."/>
            <person name="Bailey B.A."/>
            <person name="Cohen S.P."/>
        </authorList>
    </citation>
    <scope>NUCLEOTIDE SEQUENCE [LARGE SCALE GENOMIC DNA]</scope>
    <source>
        <strain evidence="1 2">GH-19</strain>
    </source>
</reference>
<evidence type="ECO:0000313" key="2">
    <source>
        <dbReference type="Proteomes" id="UP001498398"/>
    </source>
</evidence>
<organism evidence="1 2">
    <name type="scientific">Marasmiellus scandens</name>
    <dbReference type="NCBI Taxonomy" id="2682957"/>
    <lineage>
        <taxon>Eukaryota</taxon>
        <taxon>Fungi</taxon>
        <taxon>Dikarya</taxon>
        <taxon>Basidiomycota</taxon>
        <taxon>Agaricomycotina</taxon>
        <taxon>Agaricomycetes</taxon>
        <taxon>Agaricomycetidae</taxon>
        <taxon>Agaricales</taxon>
        <taxon>Marasmiineae</taxon>
        <taxon>Omphalotaceae</taxon>
        <taxon>Marasmiellus</taxon>
    </lineage>
</organism>